<organism evidence="1 2">
    <name type="scientific">Microbulbifer variabilis</name>
    <dbReference type="NCBI Taxonomy" id="266805"/>
    <lineage>
        <taxon>Bacteria</taxon>
        <taxon>Pseudomonadati</taxon>
        <taxon>Pseudomonadota</taxon>
        <taxon>Gammaproteobacteria</taxon>
        <taxon>Cellvibrionales</taxon>
        <taxon>Microbulbiferaceae</taxon>
        <taxon>Microbulbifer</taxon>
    </lineage>
</organism>
<reference evidence="1" key="1">
    <citation type="submission" date="2022-02" db="EMBL/GenBank/DDBJ databases">
        <title>Coral-associated bacteria.</title>
        <authorList>
            <person name="Tang K."/>
            <person name="Wang X."/>
        </authorList>
    </citation>
    <scope>NUCLEOTIDE SEQUENCE</scope>
    <source>
        <strain evidence="1">SCSIO 43006</strain>
    </source>
</reference>
<dbReference type="Proteomes" id="UP001055658">
    <property type="component" value="Chromosome"/>
</dbReference>
<evidence type="ECO:0000313" key="2">
    <source>
        <dbReference type="Proteomes" id="UP001055658"/>
    </source>
</evidence>
<dbReference type="EMBL" id="CP092418">
    <property type="protein sequence ID" value="USD22780.1"/>
    <property type="molecule type" value="Genomic_DNA"/>
</dbReference>
<evidence type="ECO:0000313" key="1">
    <source>
        <dbReference type="EMBL" id="USD22780.1"/>
    </source>
</evidence>
<proteinExistence type="predicted"/>
<dbReference type="RefSeq" id="WP_252085133.1">
    <property type="nucleotide sequence ID" value="NZ_CP092418.1"/>
</dbReference>
<keyword evidence="2" id="KW-1185">Reference proteome</keyword>
<protein>
    <submittedName>
        <fullName evidence="1">Uncharacterized protein</fullName>
    </submittedName>
</protein>
<sequence length="155" mass="17553">MKNYKFEIFADYFQIYLMDVEADEDTSDIWTEQALNIKLGILANTLAISTFRNVDVPLEVEIHDSQPEISLEEWDHASIDYFTVTSGQCAVFGCSDYLPDAARIEVAPGKYSAISLAKGLDSITEEWEDADDLYKIILWPSAASECKALKHYEHT</sequence>
<dbReference type="InterPro" id="IPR038691">
    <property type="entry name" value="ComJ_sf"/>
</dbReference>
<name>A0ABY4VEP3_9GAMM</name>
<gene>
    <name evidence="1" type="ORF">MJO52_06485</name>
</gene>
<dbReference type="Gene3D" id="2.60.34.30">
    <property type="entry name" value="Competence, DNA-entry nuclease inhibitor, ComJ"/>
    <property type="match status" value="1"/>
</dbReference>
<accession>A0ABY4VEP3</accession>